<dbReference type="VEuPathDB" id="FungiDB:HMPREF1544_08023"/>
<gene>
    <name evidence="1" type="ORF">HMPREF1544_08023</name>
</gene>
<dbReference type="EMBL" id="KE124018">
    <property type="protein sequence ID" value="EPB85196.1"/>
    <property type="molecule type" value="Genomic_DNA"/>
</dbReference>
<evidence type="ECO:0000313" key="1">
    <source>
        <dbReference type="EMBL" id="EPB85196.1"/>
    </source>
</evidence>
<protein>
    <submittedName>
        <fullName evidence="1">Uncharacterized protein</fullName>
    </submittedName>
</protein>
<accession>S2J4X5</accession>
<organism evidence="1 2">
    <name type="scientific">Mucor circinelloides f. circinelloides (strain 1006PhL)</name>
    <name type="common">Mucormycosis agent</name>
    <name type="synonym">Calyptromyces circinelloides</name>
    <dbReference type="NCBI Taxonomy" id="1220926"/>
    <lineage>
        <taxon>Eukaryota</taxon>
        <taxon>Fungi</taxon>
        <taxon>Fungi incertae sedis</taxon>
        <taxon>Mucoromycota</taxon>
        <taxon>Mucoromycotina</taxon>
        <taxon>Mucoromycetes</taxon>
        <taxon>Mucorales</taxon>
        <taxon>Mucorineae</taxon>
        <taxon>Mucoraceae</taxon>
        <taxon>Mucor</taxon>
    </lineage>
</organism>
<dbReference type="OMA" id="THEQAIC"/>
<keyword evidence="2" id="KW-1185">Reference proteome</keyword>
<evidence type="ECO:0000313" key="2">
    <source>
        <dbReference type="Proteomes" id="UP000014254"/>
    </source>
</evidence>
<dbReference type="OrthoDB" id="2282777at2759"/>
<dbReference type="InParanoid" id="S2J4X5"/>
<proteinExistence type="predicted"/>
<name>S2J4X5_MUCC1</name>
<sequence>MIIGKKKTPRVCRDQAICMFYGEKYTSEHAARLSKRLDDVEAHICYYLDDPTESFLIWKRRKINQNRSSEVLFADQALLTTHAQVVQFLNMVYLSYDPNNQDMYECQGILQKQILSTMWKKYSTLFDDKSVLSFTRWCTHKKLDFLKVTPKRRLTNNGKRLSIRALLVLLKKQFIGKGH</sequence>
<dbReference type="Proteomes" id="UP000014254">
    <property type="component" value="Unassembled WGS sequence"/>
</dbReference>
<reference evidence="2" key="1">
    <citation type="submission" date="2013-05" db="EMBL/GenBank/DDBJ databases">
        <title>The Genome sequence of Mucor circinelloides f. circinelloides 1006PhL.</title>
        <authorList>
            <consortium name="The Broad Institute Genomics Platform"/>
            <person name="Cuomo C."/>
            <person name="Earl A."/>
            <person name="Findley K."/>
            <person name="Lee S.C."/>
            <person name="Walker B."/>
            <person name="Young S."/>
            <person name="Zeng Q."/>
            <person name="Gargeya S."/>
            <person name="Fitzgerald M."/>
            <person name="Haas B."/>
            <person name="Abouelleil A."/>
            <person name="Allen A.W."/>
            <person name="Alvarado L."/>
            <person name="Arachchi H.M."/>
            <person name="Berlin A.M."/>
            <person name="Chapman S.B."/>
            <person name="Gainer-Dewar J."/>
            <person name="Goldberg J."/>
            <person name="Griggs A."/>
            <person name="Gujja S."/>
            <person name="Hansen M."/>
            <person name="Howarth C."/>
            <person name="Imamovic A."/>
            <person name="Ireland A."/>
            <person name="Larimer J."/>
            <person name="McCowan C."/>
            <person name="Murphy C."/>
            <person name="Pearson M."/>
            <person name="Poon T.W."/>
            <person name="Priest M."/>
            <person name="Roberts A."/>
            <person name="Saif S."/>
            <person name="Shea T."/>
            <person name="Sisk P."/>
            <person name="Sykes S."/>
            <person name="Wortman J."/>
            <person name="Nusbaum C."/>
            <person name="Birren B."/>
        </authorList>
    </citation>
    <scope>NUCLEOTIDE SEQUENCE [LARGE SCALE GENOMIC DNA]</scope>
    <source>
        <strain evidence="2">1006PhL</strain>
    </source>
</reference>
<dbReference type="AlphaFoldDB" id="S2J4X5"/>